<dbReference type="Proteomes" id="UP000595564">
    <property type="component" value="Chromosome"/>
</dbReference>
<dbReference type="NCBIfam" id="TIGR01905">
    <property type="entry name" value="paired_CXXCH_1"/>
    <property type="match status" value="1"/>
</dbReference>
<protein>
    <submittedName>
        <fullName evidence="4">Cytochrome c family protein</fullName>
    </submittedName>
</protein>
<evidence type="ECO:0000313" key="5">
    <source>
        <dbReference type="Proteomes" id="UP000595564"/>
    </source>
</evidence>
<dbReference type="PANTHER" id="PTHR35038">
    <property type="entry name" value="DISSIMILATORY SULFITE REDUCTASE SIRA"/>
    <property type="match status" value="1"/>
</dbReference>
<keyword evidence="1 2" id="KW-0732">Signal</keyword>
<dbReference type="PANTHER" id="PTHR35038:SF8">
    <property type="entry name" value="C-TYPE POLYHEME CYTOCHROME OMCC"/>
    <property type="match status" value="1"/>
</dbReference>
<dbReference type="EMBL" id="AP017470">
    <property type="protein sequence ID" value="BBB32610.1"/>
    <property type="molecule type" value="Genomic_DNA"/>
</dbReference>
<feature type="domain" description="Doubled CXXCH motif" evidence="3">
    <location>
        <begin position="207"/>
        <end position="242"/>
    </location>
</feature>
<dbReference type="Gene3D" id="1.10.1130.10">
    <property type="entry name" value="Flavocytochrome C3, Chain A"/>
    <property type="match status" value="1"/>
</dbReference>
<sequence length="274" mass="31109">MKKIKFCFAILAIVLTPYILKANVGSETCIECHDDIEQPILHTPHNEKNGVSCEDCHGSGDRHADDPSTENINTFKGVSPKKINQICLKCHSSFNYSHSSHFSKNKSCLSCHTMAHTGKYLEGKKKPSEKLLITSNSKLCLNCHKELNAKINMPYHHPAGEYSNLCLNCHNPHETYRELRTHLIKKKCEKCHAENKGPYIFPHLANERKGCIECHDPHGSNNANLLRFNSTRLLCLSCHADAPAFHNQWDIRYRNCTACHNAIHGSNTNKYFME</sequence>
<evidence type="ECO:0000256" key="1">
    <source>
        <dbReference type="ARBA" id="ARBA00022729"/>
    </source>
</evidence>
<reference evidence="4 5" key="1">
    <citation type="journal article" date="2012" name="Extremophiles">
        <title>Thermotomaculum hydrothermale gen. nov., sp. nov., a novel heterotrophic thermophile within the phylum Acidobacteria from a deep-sea hydrothermal vent chimney in the Southern Okinawa Trough.</title>
        <authorList>
            <person name="Izumi H."/>
            <person name="Nunoura T."/>
            <person name="Miyazaki M."/>
            <person name="Mino S."/>
            <person name="Toki T."/>
            <person name="Takai K."/>
            <person name="Sako Y."/>
            <person name="Sawabe T."/>
            <person name="Nakagawa S."/>
        </authorList>
    </citation>
    <scope>NUCLEOTIDE SEQUENCE [LARGE SCALE GENOMIC DNA]</scope>
    <source>
        <strain evidence="4 5">AC55</strain>
    </source>
</reference>
<accession>A0A7R6SZA0</accession>
<dbReference type="KEGG" id="thyd:TTHT_1072"/>
<proteinExistence type="predicted"/>
<dbReference type="RefSeq" id="WP_201328963.1">
    <property type="nucleotide sequence ID" value="NZ_AP017470.1"/>
</dbReference>
<evidence type="ECO:0000256" key="2">
    <source>
        <dbReference type="SAM" id="SignalP"/>
    </source>
</evidence>
<dbReference type="InterPro" id="IPR036280">
    <property type="entry name" value="Multihaem_cyt_sf"/>
</dbReference>
<feature type="signal peptide" evidence="2">
    <location>
        <begin position="1"/>
        <end position="22"/>
    </location>
</feature>
<gene>
    <name evidence="4" type="ORF">TTHT_1072</name>
</gene>
<dbReference type="Gene3D" id="3.90.10.10">
    <property type="entry name" value="Cytochrome C3"/>
    <property type="match status" value="1"/>
</dbReference>
<name>A0A7R6SZA0_9BACT</name>
<dbReference type="SUPFAM" id="SSF48695">
    <property type="entry name" value="Multiheme cytochromes"/>
    <property type="match status" value="1"/>
</dbReference>
<keyword evidence="5" id="KW-1185">Reference proteome</keyword>
<dbReference type="AlphaFoldDB" id="A0A7R6SZA0"/>
<evidence type="ECO:0000259" key="3">
    <source>
        <dbReference type="Pfam" id="PF09699"/>
    </source>
</evidence>
<evidence type="ECO:0000313" key="4">
    <source>
        <dbReference type="EMBL" id="BBB32610.1"/>
    </source>
</evidence>
<organism evidence="4 5">
    <name type="scientific">Thermotomaculum hydrothermale</name>
    <dbReference type="NCBI Taxonomy" id="981385"/>
    <lineage>
        <taxon>Bacteria</taxon>
        <taxon>Pseudomonadati</taxon>
        <taxon>Acidobacteriota</taxon>
        <taxon>Holophagae</taxon>
        <taxon>Thermotomaculales</taxon>
        <taxon>Thermotomaculaceae</taxon>
        <taxon>Thermotomaculum</taxon>
    </lineage>
</organism>
<feature type="chain" id="PRO_5032664262" evidence="2">
    <location>
        <begin position="23"/>
        <end position="274"/>
    </location>
</feature>
<dbReference type="Gene3D" id="1.10.720.180">
    <property type="match status" value="1"/>
</dbReference>
<dbReference type="Pfam" id="PF09699">
    <property type="entry name" value="Paired_CXXCH_1"/>
    <property type="match status" value="1"/>
</dbReference>
<dbReference type="InterPro" id="IPR051829">
    <property type="entry name" value="Multiheme_Cytochr_ET"/>
</dbReference>
<dbReference type="InterPro" id="IPR010177">
    <property type="entry name" value="Paired_CXXCH_1"/>
</dbReference>